<organism evidence="3 4">
    <name type="scientific">Lophiostoma macrostomum CBS 122681</name>
    <dbReference type="NCBI Taxonomy" id="1314788"/>
    <lineage>
        <taxon>Eukaryota</taxon>
        <taxon>Fungi</taxon>
        <taxon>Dikarya</taxon>
        <taxon>Ascomycota</taxon>
        <taxon>Pezizomycotina</taxon>
        <taxon>Dothideomycetes</taxon>
        <taxon>Pleosporomycetidae</taxon>
        <taxon>Pleosporales</taxon>
        <taxon>Lophiostomataceae</taxon>
        <taxon>Lophiostoma</taxon>
    </lineage>
</organism>
<sequence length="410" mass="47653">MGLTRAQRREYWWHTHPKARSCYQTAKPWVTRTLLVLFCPVTCPLFCIYVCLYCPFDFCGGREQERKNAAYKEDARLCRVKDTEYQLREEKLTRRKSLSSQRTRLFRKAKIQEMDQLQSPLFSKLPAEIRIKIYSYLLADNSTVHIWTEKERPIRLKCRCDLQTETDPIPISIDCVNDESSEDMHLECFAYYSIAGDIVNSGALGRGYAAFEEGNQVQLSMLPLLRTCRRVYKEALPLLYAEHTFTFVQERDFINFARSVPRSHLGMIRSLNIYKEDFPPGAASMEDATYACLSHFTSLRRCNIAVVVQRPNPDLQMVLDEIKQLGRSDKFTVHLFRWGHSDLAVNRLLAVGTAIQGMMTFNIRHEGMWKPKTGHVTPQGLLMQAMVILNCHHRELWTPHRASALIWSKF</sequence>
<dbReference type="PANTHER" id="PTHR38790:SF4">
    <property type="entry name" value="2EXR DOMAIN-CONTAINING PROTEIN"/>
    <property type="match status" value="1"/>
</dbReference>
<feature type="domain" description="DUF7730" evidence="2">
    <location>
        <begin position="115"/>
        <end position="273"/>
    </location>
</feature>
<keyword evidence="1" id="KW-1133">Transmembrane helix</keyword>
<dbReference type="Proteomes" id="UP000799324">
    <property type="component" value="Unassembled WGS sequence"/>
</dbReference>
<dbReference type="OrthoDB" id="3801532at2759"/>
<keyword evidence="1" id="KW-0812">Transmembrane</keyword>
<gene>
    <name evidence="3" type="ORF">K491DRAFT_57101</name>
</gene>
<dbReference type="EMBL" id="MU004406">
    <property type="protein sequence ID" value="KAF2652281.1"/>
    <property type="molecule type" value="Genomic_DNA"/>
</dbReference>
<dbReference type="AlphaFoldDB" id="A0A6A6SZB1"/>
<dbReference type="Pfam" id="PF24864">
    <property type="entry name" value="DUF7730"/>
    <property type="match status" value="1"/>
</dbReference>
<protein>
    <recommendedName>
        <fullName evidence="2">DUF7730 domain-containing protein</fullName>
    </recommendedName>
</protein>
<proteinExistence type="predicted"/>
<evidence type="ECO:0000259" key="2">
    <source>
        <dbReference type="Pfam" id="PF24864"/>
    </source>
</evidence>
<dbReference type="InterPro" id="IPR056632">
    <property type="entry name" value="DUF7730"/>
</dbReference>
<accession>A0A6A6SZB1</accession>
<feature type="transmembrane region" description="Helical" evidence="1">
    <location>
        <begin position="34"/>
        <end position="56"/>
    </location>
</feature>
<reference evidence="3" key="1">
    <citation type="journal article" date="2020" name="Stud. Mycol.">
        <title>101 Dothideomycetes genomes: a test case for predicting lifestyles and emergence of pathogens.</title>
        <authorList>
            <person name="Haridas S."/>
            <person name="Albert R."/>
            <person name="Binder M."/>
            <person name="Bloem J."/>
            <person name="Labutti K."/>
            <person name="Salamov A."/>
            <person name="Andreopoulos B."/>
            <person name="Baker S."/>
            <person name="Barry K."/>
            <person name="Bills G."/>
            <person name="Bluhm B."/>
            <person name="Cannon C."/>
            <person name="Castanera R."/>
            <person name="Culley D."/>
            <person name="Daum C."/>
            <person name="Ezra D."/>
            <person name="Gonzalez J."/>
            <person name="Henrissat B."/>
            <person name="Kuo A."/>
            <person name="Liang C."/>
            <person name="Lipzen A."/>
            <person name="Lutzoni F."/>
            <person name="Magnuson J."/>
            <person name="Mondo S."/>
            <person name="Nolan M."/>
            <person name="Ohm R."/>
            <person name="Pangilinan J."/>
            <person name="Park H.-J."/>
            <person name="Ramirez L."/>
            <person name="Alfaro M."/>
            <person name="Sun H."/>
            <person name="Tritt A."/>
            <person name="Yoshinaga Y."/>
            <person name="Zwiers L.-H."/>
            <person name="Turgeon B."/>
            <person name="Goodwin S."/>
            <person name="Spatafora J."/>
            <person name="Crous P."/>
            <person name="Grigoriev I."/>
        </authorList>
    </citation>
    <scope>NUCLEOTIDE SEQUENCE</scope>
    <source>
        <strain evidence="3">CBS 122681</strain>
    </source>
</reference>
<keyword evidence="4" id="KW-1185">Reference proteome</keyword>
<evidence type="ECO:0000313" key="4">
    <source>
        <dbReference type="Proteomes" id="UP000799324"/>
    </source>
</evidence>
<evidence type="ECO:0000313" key="3">
    <source>
        <dbReference type="EMBL" id="KAF2652281.1"/>
    </source>
</evidence>
<evidence type="ECO:0000256" key="1">
    <source>
        <dbReference type="SAM" id="Phobius"/>
    </source>
</evidence>
<keyword evidence="1" id="KW-0472">Membrane</keyword>
<name>A0A6A6SZB1_9PLEO</name>
<dbReference type="PANTHER" id="PTHR38790">
    <property type="entry name" value="2EXR DOMAIN-CONTAINING PROTEIN-RELATED"/>
    <property type="match status" value="1"/>
</dbReference>